<name>A0ABS3B8W4_9XANT</name>
<keyword evidence="2" id="KW-1185">Reference proteome</keyword>
<evidence type="ECO:0000313" key="1">
    <source>
        <dbReference type="EMBL" id="MBN6103861.1"/>
    </source>
</evidence>
<protein>
    <submittedName>
        <fullName evidence="1">Uncharacterized protein</fullName>
    </submittedName>
</protein>
<gene>
    <name evidence="1" type="ORF">JR064_16960</name>
</gene>
<dbReference type="Proteomes" id="UP000695802">
    <property type="component" value="Unassembled WGS sequence"/>
</dbReference>
<evidence type="ECO:0000313" key="2">
    <source>
        <dbReference type="Proteomes" id="UP000695802"/>
    </source>
</evidence>
<sequence length="254" mass="28591">MPTATPVPLIKPVNRLFASLDIDTTHYVFSATQLPSTYYMTGKGPFIRLRPLHRSGFGIFEYPERIVALYTGDWDRNLTFTQNLNSNQSILHCRLGDSADDIAKTLGVLQKKATRTTQEIEIQNTAQNPPPITDQVVFVNDGALAGTIWGERAGNRYEPMKIVDARQGNAKAHTGHPFATRAAAERFYADQYPGVLDQLMLLGQAQQSFAIDLAPKGRQKQILVQSELQYFAEDMFESREQQLGFLRDLYMSFV</sequence>
<dbReference type="EMBL" id="JAFIWB010000022">
    <property type="protein sequence ID" value="MBN6103861.1"/>
    <property type="molecule type" value="Genomic_DNA"/>
</dbReference>
<reference evidence="1 2" key="1">
    <citation type="submission" date="2021-02" db="EMBL/GenBank/DDBJ databases">
        <title>Taxonomically Unique Crown Gall-Associated Xanthomonas Stains Have Deficiency in Virulence Repertories.</title>
        <authorList>
            <person name="Mafakheri H."/>
            <person name="Taghavi S.M."/>
            <person name="Dimkic I."/>
            <person name="Nemanja K."/>
            <person name="Osdaghi E."/>
        </authorList>
    </citation>
    <scope>NUCLEOTIDE SEQUENCE [LARGE SCALE GENOMIC DNA]</scope>
    <source>
        <strain evidence="1 2">FX4</strain>
    </source>
</reference>
<organism evidence="1 2">
    <name type="scientific">Xanthomonas bonasiae</name>
    <dbReference type="NCBI Taxonomy" id="2810351"/>
    <lineage>
        <taxon>Bacteria</taxon>
        <taxon>Pseudomonadati</taxon>
        <taxon>Pseudomonadota</taxon>
        <taxon>Gammaproteobacteria</taxon>
        <taxon>Lysobacterales</taxon>
        <taxon>Lysobacteraceae</taxon>
        <taxon>Xanthomonas</taxon>
    </lineage>
</organism>
<proteinExistence type="predicted"/>
<accession>A0ABS3B8W4</accession>
<comment type="caution">
    <text evidence="1">The sequence shown here is derived from an EMBL/GenBank/DDBJ whole genome shotgun (WGS) entry which is preliminary data.</text>
</comment>